<evidence type="ECO:0000259" key="5">
    <source>
        <dbReference type="PROSITE" id="PS50097"/>
    </source>
</evidence>
<comment type="similarity">
    <text evidence="3">Belongs to the NPH3 family.</text>
</comment>
<evidence type="ECO:0000256" key="4">
    <source>
        <dbReference type="SAM" id="Coils"/>
    </source>
</evidence>
<dbReference type="PROSITE" id="PS50097">
    <property type="entry name" value="BTB"/>
    <property type="match status" value="1"/>
</dbReference>
<dbReference type="Pfam" id="PF03000">
    <property type="entry name" value="NPH3"/>
    <property type="match status" value="2"/>
</dbReference>
<keyword evidence="4" id="KW-0175">Coiled coil</keyword>
<dbReference type="Proteomes" id="UP000734854">
    <property type="component" value="Unassembled WGS sequence"/>
</dbReference>
<dbReference type="InterPro" id="IPR027356">
    <property type="entry name" value="NPH3_dom"/>
</dbReference>
<dbReference type="InterPro" id="IPR000210">
    <property type="entry name" value="BTB/POZ_dom"/>
</dbReference>
<dbReference type="PROSITE" id="PS51649">
    <property type="entry name" value="NPH3"/>
    <property type="match status" value="2"/>
</dbReference>
<dbReference type="InterPro" id="IPR011333">
    <property type="entry name" value="SKP1/BTB/POZ_sf"/>
</dbReference>
<evidence type="ECO:0000256" key="1">
    <source>
        <dbReference type="ARBA" id="ARBA00004906"/>
    </source>
</evidence>
<feature type="domain" description="NPH3" evidence="6">
    <location>
        <begin position="1"/>
        <end position="179"/>
    </location>
</feature>
<evidence type="ECO:0000313" key="8">
    <source>
        <dbReference type="Proteomes" id="UP000734854"/>
    </source>
</evidence>
<sequence>MNLERRISLRLDRAILADILIPANCRHKGAHSIYDTDSALRILSIFLNSNDEEEEEEHRSREDIDGGYYEQSSLLKVSNLLDSYLAEIALDSNSTSTKFIALVELLPDHASNDGLPISDVATDLTIEVGASSYALHKFPLVSWSGRIRKLLLEAKDSKPTRVNLEGMPGGSEAFELAAKFCYGAHVELDLSNVAMLHCAAHYLEMTEEFSDKNLVLRTEVFLKESVGPSIANSITVLRHCEKLLPAAEEVDLIDRIIAKIVNNACKEQVAAGLLDLEQSSALDPTNWWGKALAALSSDLFQRVIKAMKAKGLRKETITRILMNYAQSSVQGGLSSEEQTLANQKIVVETVAGLLPTQRRKCDAPIAFLSGLLKTATMVSASAICRASLERRIGLRLDRAILADILIPANCRHKGAHSIYDTDSALRIFSIFLNSNDEEEEEEHRSREDIDGGYYEQSSLLKVSNLLDSYLAEIALDSNSTPAKFIALAELLPDHARAANDGLYRAIDIFLKVHPNLKDSERYRLCKSVNCQRLSQEACSHAAQNERLPVQMAVQVLYFEQIRLRNAIDGGHHDRFFFVSQRSGSGAGSAAVSPRDCYASVRRENRELKLEVARMRMRLTDLEKDHVSMKKELVRANPTNKLMRSLAKKLSKMSAFFRMRELKPFGAKRAAASDARLLFQRRSHSIS</sequence>
<evidence type="ECO:0000256" key="3">
    <source>
        <dbReference type="PROSITE-ProRule" id="PRU00982"/>
    </source>
</evidence>
<protein>
    <recommendedName>
        <fullName evidence="9">Phototropic-responsive NPH3 family protein</fullName>
    </recommendedName>
</protein>
<keyword evidence="2" id="KW-0833">Ubl conjugation pathway</keyword>
<evidence type="ECO:0000256" key="2">
    <source>
        <dbReference type="ARBA" id="ARBA00022786"/>
    </source>
</evidence>
<dbReference type="SUPFAM" id="SSF54695">
    <property type="entry name" value="POZ domain"/>
    <property type="match status" value="1"/>
</dbReference>
<dbReference type="Pfam" id="PF00651">
    <property type="entry name" value="BTB"/>
    <property type="match status" value="1"/>
</dbReference>
<feature type="coiled-coil region" evidence="4">
    <location>
        <begin position="597"/>
        <end position="631"/>
    </location>
</feature>
<dbReference type="AlphaFoldDB" id="A0A8J5KMX8"/>
<feature type="domain" description="BTB" evidence="5">
    <location>
        <begin position="122"/>
        <end position="190"/>
    </location>
</feature>
<accession>A0A8J5KMX8</accession>
<dbReference type="InterPro" id="IPR043454">
    <property type="entry name" value="NPH3/RPT2-like"/>
</dbReference>
<gene>
    <name evidence="7" type="ORF">ZIOFF_054906</name>
</gene>
<reference evidence="7 8" key="1">
    <citation type="submission" date="2020-08" db="EMBL/GenBank/DDBJ databases">
        <title>Plant Genome Project.</title>
        <authorList>
            <person name="Zhang R.-G."/>
        </authorList>
    </citation>
    <scope>NUCLEOTIDE SEQUENCE [LARGE SCALE GENOMIC DNA]</scope>
    <source>
        <tissue evidence="7">Rhizome</tissue>
    </source>
</reference>
<dbReference type="EMBL" id="JACMSC010000015">
    <property type="protein sequence ID" value="KAG6486336.1"/>
    <property type="molecule type" value="Genomic_DNA"/>
</dbReference>
<dbReference type="GO" id="GO:0016567">
    <property type="term" value="P:protein ubiquitination"/>
    <property type="evidence" value="ECO:0007669"/>
    <property type="project" value="UniProtKB-UniPathway"/>
</dbReference>
<comment type="caution">
    <text evidence="7">The sequence shown here is derived from an EMBL/GenBank/DDBJ whole genome shotgun (WGS) entry which is preliminary data.</text>
</comment>
<comment type="pathway">
    <text evidence="1">Protein modification; protein ubiquitination.</text>
</comment>
<evidence type="ECO:0008006" key="9">
    <source>
        <dbReference type="Google" id="ProtNLM"/>
    </source>
</evidence>
<dbReference type="Gene3D" id="3.30.710.10">
    <property type="entry name" value="Potassium Channel Kv1.1, Chain A"/>
    <property type="match status" value="1"/>
</dbReference>
<dbReference type="UniPathway" id="UPA00143"/>
<organism evidence="7 8">
    <name type="scientific">Zingiber officinale</name>
    <name type="common">Ginger</name>
    <name type="synonym">Amomum zingiber</name>
    <dbReference type="NCBI Taxonomy" id="94328"/>
    <lineage>
        <taxon>Eukaryota</taxon>
        <taxon>Viridiplantae</taxon>
        <taxon>Streptophyta</taxon>
        <taxon>Embryophyta</taxon>
        <taxon>Tracheophyta</taxon>
        <taxon>Spermatophyta</taxon>
        <taxon>Magnoliopsida</taxon>
        <taxon>Liliopsida</taxon>
        <taxon>Zingiberales</taxon>
        <taxon>Zingiberaceae</taxon>
        <taxon>Zingiber</taxon>
    </lineage>
</organism>
<dbReference type="SMART" id="SM00225">
    <property type="entry name" value="BTB"/>
    <property type="match status" value="1"/>
</dbReference>
<feature type="domain" description="NPH3" evidence="6">
    <location>
        <begin position="286"/>
        <end position="562"/>
    </location>
</feature>
<evidence type="ECO:0000313" key="7">
    <source>
        <dbReference type="EMBL" id="KAG6486336.1"/>
    </source>
</evidence>
<name>A0A8J5KMX8_ZINOF</name>
<evidence type="ECO:0000259" key="6">
    <source>
        <dbReference type="PROSITE" id="PS51649"/>
    </source>
</evidence>
<proteinExistence type="inferred from homology"/>
<dbReference type="PANTHER" id="PTHR32370">
    <property type="entry name" value="OS12G0117600 PROTEIN"/>
    <property type="match status" value="1"/>
</dbReference>
<keyword evidence="8" id="KW-1185">Reference proteome</keyword>